<sequence length="460" mass="52289">MNFDKLLQDYPNSPDVLYNYASLLYEIFRDDENADNLIQRAEEIEEEERIKQEQKLKQGETVEPKTGIAAQQELITRMLKMQNKARMEKYHKQHGINTKNKKKKKILAITNTVIGQNGQSGTNNESQLGKGNQQQNEQFGFEIQSKDKKQSNTYIILVIFLFIVIISGIIASYVISDYYSNSMIGNIHNIYDCGIIMIRTNHLVVLAKIGIALDMNEILPDILPYFYEYSQLYQAITDNSNELYTLMMNTTTDKKLSKMMESECNLIWLVIQNGSIVEMYEKSDAIGTTIRSMSHWMLGAVQQNPVSPFPDTTRTQFMMSIANGIGPITERLKHILSNEGGQLSKAITLISIIVSLIIIITMSFALITLLIYVYSIISDATLHGNAALLILSMVPKSTISSILQRLQDSAINKGQEQSAFNSNFERDTGENEDKDELNRNRNQALSISKDKEQLFIIQFK</sequence>
<evidence type="ECO:0000256" key="3">
    <source>
        <dbReference type="SAM" id="Phobius"/>
    </source>
</evidence>
<keyword evidence="3" id="KW-0812">Transmembrane</keyword>
<keyword evidence="3" id="KW-1133">Transmembrane helix</keyword>
<feature type="transmembrane region" description="Helical" evidence="3">
    <location>
        <begin position="154"/>
        <end position="175"/>
    </location>
</feature>
<dbReference type="Pfam" id="PF25474">
    <property type="entry name" value="TPR_TmcB"/>
    <property type="match status" value="1"/>
</dbReference>
<dbReference type="AlphaFoldDB" id="A0A5J4WL96"/>
<evidence type="ECO:0000313" key="5">
    <source>
        <dbReference type="EMBL" id="KAA6395720.1"/>
    </source>
</evidence>
<name>A0A5J4WL96_9EUKA</name>
<dbReference type="Proteomes" id="UP000324800">
    <property type="component" value="Unassembled WGS sequence"/>
</dbReference>
<keyword evidence="1" id="KW-0175">Coiled coil</keyword>
<accession>A0A5J4WL96</accession>
<feature type="coiled-coil region" evidence="1">
    <location>
        <begin position="27"/>
        <end position="54"/>
    </location>
</feature>
<gene>
    <name evidence="5" type="ORF">EZS28_008751</name>
</gene>
<evidence type="ECO:0000259" key="4">
    <source>
        <dbReference type="Pfam" id="PF25474"/>
    </source>
</evidence>
<feature type="transmembrane region" description="Helical" evidence="3">
    <location>
        <begin position="346"/>
        <end position="374"/>
    </location>
</feature>
<evidence type="ECO:0000313" key="6">
    <source>
        <dbReference type="Proteomes" id="UP000324800"/>
    </source>
</evidence>
<protein>
    <recommendedName>
        <fullName evidence="4">TmcB/TmcC TPR repeats domain-containing protein</fullName>
    </recommendedName>
</protein>
<keyword evidence="3" id="KW-0472">Membrane</keyword>
<evidence type="ECO:0000256" key="1">
    <source>
        <dbReference type="SAM" id="Coils"/>
    </source>
</evidence>
<organism evidence="5 6">
    <name type="scientific">Streblomastix strix</name>
    <dbReference type="NCBI Taxonomy" id="222440"/>
    <lineage>
        <taxon>Eukaryota</taxon>
        <taxon>Metamonada</taxon>
        <taxon>Preaxostyla</taxon>
        <taxon>Oxymonadida</taxon>
        <taxon>Streblomastigidae</taxon>
        <taxon>Streblomastix</taxon>
    </lineage>
</organism>
<reference evidence="5 6" key="1">
    <citation type="submission" date="2019-03" db="EMBL/GenBank/DDBJ databases">
        <title>Single cell metagenomics reveals metabolic interactions within the superorganism composed of flagellate Streblomastix strix and complex community of Bacteroidetes bacteria on its surface.</title>
        <authorList>
            <person name="Treitli S.C."/>
            <person name="Kolisko M."/>
            <person name="Husnik F."/>
            <person name="Keeling P."/>
            <person name="Hampl V."/>
        </authorList>
    </citation>
    <scope>NUCLEOTIDE SEQUENCE [LARGE SCALE GENOMIC DNA]</scope>
    <source>
        <strain evidence="5">ST1C</strain>
    </source>
</reference>
<proteinExistence type="predicted"/>
<feature type="region of interest" description="Disordered" evidence="2">
    <location>
        <begin position="420"/>
        <end position="440"/>
    </location>
</feature>
<dbReference type="EMBL" id="SNRW01001608">
    <property type="protein sequence ID" value="KAA6395720.1"/>
    <property type="molecule type" value="Genomic_DNA"/>
</dbReference>
<dbReference type="InterPro" id="IPR057352">
    <property type="entry name" value="TPR_TmcB/C"/>
</dbReference>
<comment type="caution">
    <text evidence="5">The sequence shown here is derived from an EMBL/GenBank/DDBJ whole genome shotgun (WGS) entry which is preliminary data.</text>
</comment>
<feature type="domain" description="TmcB/TmcC TPR repeats" evidence="4">
    <location>
        <begin position="2"/>
        <end position="48"/>
    </location>
</feature>
<evidence type="ECO:0000256" key="2">
    <source>
        <dbReference type="SAM" id="MobiDB-lite"/>
    </source>
</evidence>
<feature type="compositionally biased region" description="Basic and acidic residues" evidence="2">
    <location>
        <begin position="424"/>
        <end position="439"/>
    </location>
</feature>